<reference evidence="2 3" key="1">
    <citation type="journal article" date="2012" name="Nature">
        <title>Repeated polyploidization of Gossypium genomes and the evolution of spinnable cotton fibres.</title>
        <authorList>
            <person name="Paterson A.H."/>
            <person name="Wendel J.F."/>
            <person name="Gundlach H."/>
            <person name="Guo H."/>
            <person name="Jenkins J."/>
            <person name="Jin D."/>
            <person name="Llewellyn D."/>
            <person name="Showmaker K.C."/>
            <person name="Shu S."/>
            <person name="Udall J."/>
            <person name="Yoo M.J."/>
            <person name="Byers R."/>
            <person name="Chen W."/>
            <person name="Doron-Faigenboim A."/>
            <person name="Duke M.V."/>
            <person name="Gong L."/>
            <person name="Grimwood J."/>
            <person name="Grover C."/>
            <person name="Grupp K."/>
            <person name="Hu G."/>
            <person name="Lee T.H."/>
            <person name="Li J."/>
            <person name="Lin L."/>
            <person name="Liu T."/>
            <person name="Marler B.S."/>
            <person name="Page J.T."/>
            <person name="Roberts A.W."/>
            <person name="Romanel E."/>
            <person name="Sanders W.S."/>
            <person name="Szadkowski E."/>
            <person name="Tan X."/>
            <person name="Tang H."/>
            <person name="Xu C."/>
            <person name="Wang J."/>
            <person name="Wang Z."/>
            <person name="Zhang D."/>
            <person name="Zhang L."/>
            <person name="Ashrafi H."/>
            <person name="Bedon F."/>
            <person name="Bowers J.E."/>
            <person name="Brubaker C.L."/>
            <person name="Chee P.W."/>
            <person name="Das S."/>
            <person name="Gingle A.R."/>
            <person name="Haigler C.H."/>
            <person name="Harker D."/>
            <person name="Hoffmann L.V."/>
            <person name="Hovav R."/>
            <person name="Jones D.C."/>
            <person name="Lemke C."/>
            <person name="Mansoor S."/>
            <person name="ur Rahman M."/>
            <person name="Rainville L.N."/>
            <person name="Rambani A."/>
            <person name="Reddy U.K."/>
            <person name="Rong J.K."/>
            <person name="Saranga Y."/>
            <person name="Scheffler B.E."/>
            <person name="Scheffler J.A."/>
            <person name="Stelly D.M."/>
            <person name="Triplett B.A."/>
            <person name="Van Deynze A."/>
            <person name="Vaslin M.F."/>
            <person name="Waghmare V.N."/>
            <person name="Walford S.A."/>
            <person name="Wright R.J."/>
            <person name="Zaki E.A."/>
            <person name="Zhang T."/>
            <person name="Dennis E.S."/>
            <person name="Mayer K.F."/>
            <person name="Peterson D.G."/>
            <person name="Rokhsar D.S."/>
            <person name="Wang X."/>
            <person name="Schmutz J."/>
        </authorList>
    </citation>
    <scope>NUCLEOTIDE SEQUENCE [LARGE SCALE GENOMIC DNA]</scope>
</reference>
<accession>A0A0D2PRH4</accession>
<evidence type="ECO:0000313" key="3">
    <source>
        <dbReference type="Proteomes" id="UP000032304"/>
    </source>
</evidence>
<dbReference type="OMA" id="ANKFGTH"/>
<dbReference type="Gramene" id="KJB06501">
    <property type="protein sequence ID" value="KJB06501"/>
    <property type="gene ID" value="B456_001G222100"/>
</dbReference>
<organism evidence="2 3">
    <name type="scientific">Gossypium raimondii</name>
    <name type="common">Peruvian cotton</name>
    <name type="synonym">Gossypium klotzschianum subsp. raimondii</name>
    <dbReference type="NCBI Taxonomy" id="29730"/>
    <lineage>
        <taxon>Eukaryota</taxon>
        <taxon>Viridiplantae</taxon>
        <taxon>Streptophyta</taxon>
        <taxon>Embryophyta</taxon>
        <taxon>Tracheophyta</taxon>
        <taxon>Spermatophyta</taxon>
        <taxon>Magnoliopsida</taxon>
        <taxon>eudicotyledons</taxon>
        <taxon>Gunneridae</taxon>
        <taxon>Pentapetalae</taxon>
        <taxon>rosids</taxon>
        <taxon>malvids</taxon>
        <taxon>Malvales</taxon>
        <taxon>Malvaceae</taxon>
        <taxon>Malvoideae</taxon>
        <taxon>Gossypium</taxon>
    </lineage>
</organism>
<dbReference type="EMBL" id="CM001740">
    <property type="protein sequence ID" value="KJB06501.1"/>
    <property type="molecule type" value="Genomic_DNA"/>
</dbReference>
<dbReference type="InterPro" id="IPR024752">
    <property type="entry name" value="Myb/SANT-like_dom"/>
</dbReference>
<gene>
    <name evidence="2" type="ORF">B456_001G222100</name>
</gene>
<evidence type="ECO:0000259" key="1">
    <source>
        <dbReference type="Pfam" id="PF12776"/>
    </source>
</evidence>
<protein>
    <recommendedName>
        <fullName evidence="1">Myb/SANT-like domain-containing protein</fullName>
    </recommendedName>
</protein>
<feature type="domain" description="Myb/SANT-like" evidence="1">
    <location>
        <begin position="4"/>
        <end position="66"/>
    </location>
</feature>
<dbReference type="Pfam" id="PF12776">
    <property type="entry name" value="Myb_DNA-bind_3"/>
    <property type="match status" value="1"/>
</dbReference>
<dbReference type="PANTHER" id="PTHR31704">
    <property type="entry name" value="MYB/SANT-LIKE DNA-BINDING DOMAIN PROTEIN-RELATED"/>
    <property type="match status" value="1"/>
</dbReference>
<dbReference type="Proteomes" id="UP000032304">
    <property type="component" value="Chromosome 1"/>
</dbReference>
<proteinExistence type="predicted"/>
<dbReference type="AlphaFoldDB" id="A0A0D2PRH4"/>
<evidence type="ECO:0000313" key="2">
    <source>
        <dbReference type="EMBL" id="KJB06501.1"/>
    </source>
</evidence>
<dbReference type="PANTHER" id="PTHR31704:SF37">
    <property type="entry name" value="HEAT SHOCK PROTEIN"/>
    <property type="match status" value="1"/>
</dbReference>
<name>A0A0D2PRH4_GOSRA</name>
<sequence length="135" mass="15741">MLIIFCDICIKEISNANKFGTHFKRDEWLRKVVKFKNETGKIYSNKQFKNRMESFQWNDRCFKRLLDEMFIGIIAIGDKAWAPSLGILPSDLFEDDDNATPEENEQNAIDDVLMSDDVRHNIDGNLQTNELQPQP</sequence>
<keyword evidence="3" id="KW-1185">Reference proteome</keyword>